<proteinExistence type="predicted"/>
<keyword evidence="4" id="KW-1185">Reference proteome</keyword>
<dbReference type="STRING" id="1921510.BSL82_15330"/>
<dbReference type="InterPro" id="IPR018649">
    <property type="entry name" value="SHOCT"/>
</dbReference>
<dbReference type="Proteomes" id="UP000182063">
    <property type="component" value="Chromosome"/>
</dbReference>
<keyword evidence="1" id="KW-0812">Transmembrane</keyword>
<organism evidence="3 4">
    <name type="scientific">Tardibacter chloracetimidivorans</name>
    <dbReference type="NCBI Taxonomy" id="1921510"/>
    <lineage>
        <taxon>Bacteria</taxon>
        <taxon>Pseudomonadati</taxon>
        <taxon>Pseudomonadota</taxon>
        <taxon>Alphaproteobacteria</taxon>
        <taxon>Sphingomonadales</taxon>
        <taxon>Sphingomonadaceae</taxon>
        <taxon>Tardibacter</taxon>
    </lineage>
</organism>
<dbReference type="Pfam" id="PF09851">
    <property type="entry name" value="SHOCT"/>
    <property type="match status" value="1"/>
</dbReference>
<dbReference type="KEGG" id="sphj:BSL82_15330"/>
<evidence type="ECO:0000256" key="1">
    <source>
        <dbReference type="SAM" id="Phobius"/>
    </source>
</evidence>
<reference evidence="4" key="1">
    <citation type="submission" date="2016-11" db="EMBL/GenBank/DDBJ databases">
        <title>Complete Genome Sequence of alachlor-degrading Sphingomonas sp. strain JJ-A5.</title>
        <authorList>
            <person name="Lee H."/>
            <person name="Ka J.-O."/>
        </authorList>
    </citation>
    <scope>NUCLEOTIDE SEQUENCE [LARGE SCALE GENOMIC DNA]</scope>
    <source>
        <strain evidence="4">JJ-A5</strain>
    </source>
</reference>
<dbReference type="EMBL" id="CP018221">
    <property type="protein sequence ID" value="API61199.1"/>
    <property type="molecule type" value="Genomic_DNA"/>
</dbReference>
<dbReference type="OrthoDB" id="1123500at2"/>
<sequence length="85" mass="9440">MYGGPGTMMGFGWGAWGIFHAIFWLAVLVAVAGACIVMIRRSDADRNGTGNDMKASAPDQLDERYARGEIDREEYLPCKQDILER</sequence>
<gene>
    <name evidence="3" type="ORF">BSL82_15330</name>
</gene>
<feature type="domain" description="SHOCT" evidence="2">
    <location>
        <begin position="60"/>
        <end position="83"/>
    </location>
</feature>
<evidence type="ECO:0000259" key="2">
    <source>
        <dbReference type="Pfam" id="PF09851"/>
    </source>
</evidence>
<dbReference type="AlphaFoldDB" id="A0A1L4A049"/>
<protein>
    <recommendedName>
        <fullName evidence="2">SHOCT domain-containing protein</fullName>
    </recommendedName>
</protein>
<keyword evidence="1" id="KW-0472">Membrane</keyword>
<name>A0A1L4A049_9SPHN</name>
<evidence type="ECO:0000313" key="3">
    <source>
        <dbReference type="EMBL" id="API61199.1"/>
    </source>
</evidence>
<accession>A0A1L4A049</accession>
<feature type="transmembrane region" description="Helical" evidence="1">
    <location>
        <begin position="15"/>
        <end position="39"/>
    </location>
</feature>
<keyword evidence="1" id="KW-1133">Transmembrane helix</keyword>
<evidence type="ECO:0000313" key="4">
    <source>
        <dbReference type="Proteomes" id="UP000182063"/>
    </source>
</evidence>